<dbReference type="Proteomes" id="UP000675163">
    <property type="component" value="Unassembled WGS sequence"/>
</dbReference>
<evidence type="ECO:0000313" key="2">
    <source>
        <dbReference type="Proteomes" id="UP000675163"/>
    </source>
</evidence>
<sequence length="41" mass="4016">MPLGLLALALGAFGIGLTEFVIMGLLPDVATDLGVTEASAG</sequence>
<reference evidence="1" key="1">
    <citation type="submission" date="2021-02" db="EMBL/GenBank/DDBJ databases">
        <title>Sequencing the genomes of 1000 actinobacteria strains.</title>
        <authorList>
            <person name="Klenk H.-P."/>
        </authorList>
    </citation>
    <scope>NUCLEOTIDE SEQUENCE</scope>
    <source>
        <strain evidence="1">DSM 22850</strain>
    </source>
</reference>
<protein>
    <submittedName>
        <fullName evidence="1">MFS family arabinose efflux permease</fullName>
    </submittedName>
</protein>
<name>A0A940PR49_9MICO</name>
<proteinExistence type="predicted"/>
<evidence type="ECO:0000313" key="1">
    <source>
        <dbReference type="EMBL" id="MBP1326044.1"/>
    </source>
</evidence>
<gene>
    <name evidence="1" type="ORF">JOF28_001276</name>
</gene>
<dbReference type="EMBL" id="JAFIDA010000001">
    <property type="protein sequence ID" value="MBP1326044.1"/>
    <property type="molecule type" value="Genomic_DNA"/>
</dbReference>
<comment type="caution">
    <text evidence="1">The sequence shown here is derived from an EMBL/GenBank/DDBJ whole genome shotgun (WGS) entry which is preliminary data.</text>
</comment>
<accession>A0A940PR49</accession>
<organism evidence="1 2">
    <name type="scientific">Leucobacter exalbidus</name>
    <dbReference type="NCBI Taxonomy" id="662960"/>
    <lineage>
        <taxon>Bacteria</taxon>
        <taxon>Bacillati</taxon>
        <taxon>Actinomycetota</taxon>
        <taxon>Actinomycetes</taxon>
        <taxon>Micrococcales</taxon>
        <taxon>Microbacteriaceae</taxon>
        <taxon>Leucobacter</taxon>
    </lineage>
</organism>
<dbReference type="AlphaFoldDB" id="A0A940PR49"/>
<keyword evidence="2" id="KW-1185">Reference proteome</keyword>